<reference evidence="4" key="1">
    <citation type="submission" date="2022-08" db="EMBL/GenBank/DDBJ databases">
        <title>Novel sulfate-reducing endosymbionts in the free-living metamonad Anaeramoeba.</title>
        <authorList>
            <person name="Jerlstrom-Hultqvist J."/>
            <person name="Cepicka I."/>
            <person name="Gallot-Lavallee L."/>
            <person name="Salas-Leiva D."/>
            <person name="Curtis B.A."/>
            <person name="Zahonova K."/>
            <person name="Pipaliya S."/>
            <person name="Dacks J."/>
            <person name="Roger A.J."/>
        </authorList>
    </citation>
    <scope>NUCLEOTIDE SEQUENCE</scope>
    <source>
        <strain evidence="4">Schooner1</strain>
    </source>
</reference>
<dbReference type="Gene3D" id="3.40.50.720">
    <property type="entry name" value="NAD(P)-binding Rossmann-like Domain"/>
    <property type="match status" value="1"/>
</dbReference>
<dbReference type="InterPro" id="IPR036291">
    <property type="entry name" value="NAD(P)-bd_dom_sf"/>
</dbReference>
<protein>
    <submittedName>
        <fullName evidence="4">Uncharacterized protein</fullName>
    </submittedName>
</protein>
<evidence type="ECO:0000313" key="4">
    <source>
        <dbReference type="EMBL" id="KAJ6232976.1"/>
    </source>
</evidence>
<keyword evidence="5" id="KW-1185">Reference proteome</keyword>
<accession>A0ABQ8XK08</accession>
<evidence type="ECO:0000256" key="1">
    <source>
        <dbReference type="ARBA" id="ARBA00022857"/>
    </source>
</evidence>
<evidence type="ECO:0000256" key="2">
    <source>
        <dbReference type="ARBA" id="ARBA00023002"/>
    </source>
</evidence>
<dbReference type="Proteomes" id="UP001150062">
    <property type="component" value="Unassembled WGS sequence"/>
</dbReference>
<keyword evidence="2" id="KW-0560">Oxidoreductase</keyword>
<dbReference type="EMBL" id="JAOAOG010000286">
    <property type="protein sequence ID" value="KAJ6232976.1"/>
    <property type="molecule type" value="Genomic_DNA"/>
</dbReference>
<comment type="caution">
    <text evidence="4">The sequence shown here is derived from an EMBL/GenBank/DDBJ whole genome shotgun (WGS) entry which is preliminary data.</text>
</comment>
<keyword evidence="3" id="KW-0812">Transmembrane</keyword>
<dbReference type="SUPFAM" id="SSF51735">
    <property type="entry name" value="NAD(P)-binding Rossmann-fold domains"/>
    <property type="match status" value="1"/>
</dbReference>
<keyword evidence="3" id="KW-0472">Membrane</keyword>
<dbReference type="PIRSF" id="PIRSF000126">
    <property type="entry name" value="11-beta-HSD1"/>
    <property type="match status" value="1"/>
</dbReference>
<dbReference type="InterPro" id="IPR002347">
    <property type="entry name" value="SDR_fam"/>
</dbReference>
<keyword evidence="3" id="KW-1133">Transmembrane helix</keyword>
<proteinExistence type="predicted"/>
<dbReference type="Pfam" id="PF00106">
    <property type="entry name" value="adh_short"/>
    <property type="match status" value="1"/>
</dbReference>
<keyword evidence="1" id="KW-0521">NADP</keyword>
<evidence type="ECO:0000256" key="3">
    <source>
        <dbReference type="SAM" id="Phobius"/>
    </source>
</evidence>
<evidence type="ECO:0000313" key="5">
    <source>
        <dbReference type="Proteomes" id="UP001150062"/>
    </source>
</evidence>
<sequence>MVLKYLYSKISRENTPKYLNYVFFLFGVIISLRYCYRLFLMIYRKFLRRPTIIRDSYPEAEVWAVITEVDDDIGREYSLQLAEQGFNILMFSKDLNKANEVSDLVQKQHPKSETKVFEVDWKGDLDEILVWVKDELDPLNVRVLVNNATIRPDKPSMFHETPIEEDLDMINVNVNVVVRMTRLVLPYMLEKAGGYVINMSSFVMWKDLPYVSVYNSTKRFLANWSLCMNFEYRMRNVRTSYVLAFFSDFKFPYFLKLKWLMPTPQKYVKQTLAQLGTSYRIIPHWSHWFLHKFISQDLGIFNFLHKMWFKRTYGNKKNK</sequence>
<dbReference type="PANTHER" id="PTHR43086:SF2">
    <property type="entry name" value="HYDROXYSTEROID DEHYDROGENASE-LIKE PROTEIN 1"/>
    <property type="match status" value="1"/>
</dbReference>
<feature type="transmembrane region" description="Helical" evidence="3">
    <location>
        <begin position="20"/>
        <end position="39"/>
    </location>
</feature>
<gene>
    <name evidence="4" type="ORF">M0813_04258</name>
</gene>
<dbReference type="PANTHER" id="PTHR43086">
    <property type="entry name" value="VERY-LONG-CHAIN 3-OXOOACYL-COA REDUCTASE"/>
    <property type="match status" value="1"/>
</dbReference>
<organism evidence="4 5">
    <name type="scientific">Anaeramoeba flamelloides</name>
    <dbReference type="NCBI Taxonomy" id="1746091"/>
    <lineage>
        <taxon>Eukaryota</taxon>
        <taxon>Metamonada</taxon>
        <taxon>Anaeramoebidae</taxon>
        <taxon>Anaeramoeba</taxon>
    </lineage>
</organism>
<name>A0ABQ8XK08_9EUKA</name>